<protein>
    <submittedName>
        <fullName evidence="2">Uncharacterized protein</fullName>
    </submittedName>
</protein>
<proteinExistence type="predicted"/>
<dbReference type="EMBL" id="NNAY01008088">
    <property type="protein sequence ID" value="OXU16288.1"/>
    <property type="molecule type" value="Genomic_DNA"/>
</dbReference>
<organism evidence="2 3">
    <name type="scientific">Trichomalopsis sarcophagae</name>
    <dbReference type="NCBI Taxonomy" id="543379"/>
    <lineage>
        <taxon>Eukaryota</taxon>
        <taxon>Metazoa</taxon>
        <taxon>Ecdysozoa</taxon>
        <taxon>Arthropoda</taxon>
        <taxon>Hexapoda</taxon>
        <taxon>Insecta</taxon>
        <taxon>Pterygota</taxon>
        <taxon>Neoptera</taxon>
        <taxon>Endopterygota</taxon>
        <taxon>Hymenoptera</taxon>
        <taxon>Apocrita</taxon>
        <taxon>Proctotrupomorpha</taxon>
        <taxon>Chalcidoidea</taxon>
        <taxon>Pteromalidae</taxon>
        <taxon>Pteromalinae</taxon>
        <taxon>Trichomalopsis</taxon>
    </lineage>
</organism>
<comment type="caution">
    <text evidence="2">The sequence shown here is derived from an EMBL/GenBank/DDBJ whole genome shotgun (WGS) entry which is preliminary data.</text>
</comment>
<accession>A0A232ED72</accession>
<reference evidence="2 3" key="1">
    <citation type="journal article" date="2017" name="Curr. Biol.">
        <title>The Evolution of Venom by Co-option of Single-Copy Genes.</title>
        <authorList>
            <person name="Martinson E.O."/>
            <person name="Mrinalini"/>
            <person name="Kelkar Y.D."/>
            <person name="Chang C.H."/>
            <person name="Werren J.H."/>
        </authorList>
    </citation>
    <scope>NUCLEOTIDE SEQUENCE [LARGE SCALE GENOMIC DNA]</scope>
    <source>
        <strain evidence="2 3">Alberta</strain>
        <tissue evidence="2">Whole body</tissue>
    </source>
</reference>
<keyword evidence="3" id="KW-1185">Reference proteome</keyword>
<evidence type="ECO:0000256" key="1">
    <source>
        <dbReference type="SAM" id="MobiDB-lite"/>
    </source>
</evidence>
<name>A0A232ED72_9HYME</name>
<dbReference type="AlphaFoldDB" id="A0A232ED72"/>
<feature type="non-terminal residue" evidence="2">
    <location>
        <position position="1"/>
    </location>
</feature>
<evidence type="ECO:0000313" key="3">
    <source>
        <dbReference type="Proteomes" id="UP000215335"/>
    </source>
</evidence>
<feature type="region of interest" description="Disordered" evidence="1">
    <location>
        <begin position="26"/>
        <end position="45"/>
    </location>
</feature>
<evidence type="ECO:0000313" key="2">
    <source>
        <dbReference type="EMBL" id="OXU16288.1"/>
    </source>
</evidence>
<gene>
    <name evidence="2" type="ORF">TSAR_002563</name>
</gene>
<sequence length="84" mass="8858">FCERYARRGCATVSCGLVAIARGSSRFPEDDAEPPGAVTSNRHDGSADITVTQGFCWVALTLCPRVMLFPSVPESHLSGSVADG</sequence>
<dbReference type="Proteomes" id="UP000215335">
    <property type="component" value="Unassembled WGS sequence"/>
</dbReference>